<keyword evidence="2 7" id="KW-0031">Aminopeptidase</keyword>
<protein>
    <submittedName>
        <fullName evidence="7">Cytosol aminopeptidase</fullName>
    </submittedName>
</protein>
<reference evidence="7 8" key="1">
    <citation type="submission" date="2021-05" db="EMBL/GenBank/DDBJ databases">
        <title>Molecular characterization for Shewanella algae harboring chromosomal blaOXA-55-like strains isolated from clinical and environment sample.</title>
        <authorList>
            <person name="Ohama Y."/>
            <person name="Aoki K."/>
            <person name="Harada S."/>
            <person name="Moriya K."/>
            <person name="Ishii Y."/>
            <person name="Tateda K."/>
        </authorList>
    </citation>
    <scope>NUCLEOTIDE SEQUENCE [LARGE SCALE GENOMIC DNA]</scope>
    <source>
        <strain evidence="7 8">LMG 23746</strain>
    </source>
</reference>
<dbReference type="Gene3D" id="3.40.220.10">
    <property type="entry name" value="Leucine Aminopeptidase, subunit E, domain 1"/>
    <property type="match status" value="1"/>
</dbReference>
<dbReference type="GO" id="GO:0004177">
    <property type="term" value="F:aminopeptidase activity"/>
    <property type="evidence" value="ECO:0007669"/>
    <property type="project" value="UniProtKB-KW"/>
</dbReference>
<dbReference type="InterPro" id="IPR043472">
    <property type="entry name" value="Macro_dom-like"/>
</dbReference>
<keyword evidence="3" id="KW-0645">Protease</keyword>
<evidence type="ECO:0000256" key="1">
    <source>
        <dbReference type="ARBA" id="ARBA00009528"/>
    </source>
</evidence>
<dbReference type="EMBL" id="BPFB01000017">
    <property type="protein sequence ID" value="GIU46720.1"/>
    <property type="molecule type" value="Genomic_DNA"/>
</dbReference>
<dbReference type="RefSeq" id="WP_119976993.1">
    <property type="nucleotide sequence ID" value="NZ_BPFB01000017.1"/>
</dbReference>
<comment type="caution">
    <text evidence="7">The sequence shown here is derived from an EMBL/GenBank/DDBJ whole genome shotgun (WGS) entry which is preliminary data.</text>
</comment>
<dbReference type="PANTHER" id="PTHR11963">
    <property type="entry name" value="LEUCINE AMINOPEPTIDASE-RELATED"/>
    <property type="match status" value="1"/>
</dbReference>
<evidence type="ECO:0000259" key="6">
    <source>
        <dbReference type="PROSITE" id="PS00631"/>
    </source>
</evidence>
<accession>A0ABQ4PGM4</accession>
<organism evidence="7 8">
    <name type="scientific">Shewanella algidipiscicola</name>
    <dbReference type="NCBI Taxonomy" id="614070"/>
    <lineage>
        <taxon>Bacteria</taxon>
        <taxon>Pseudomonadati</taxon>
        <taxon>Pseudomonadota</taxon>
        <taxon>Gammaproteobacteria</taxon>
        <taxon>Alteromonadales</taxon>
        <taxon>Shewanellaceae</taxon>
        <taxon>Shewanella</taxon>
    </lineage>
</organism>
<dbReference type="Pfam" id="PF00883">
    <property type="entry name" value="Peptidase_M17"/>
    <property type="match status" value="1"/>
</dbReference>
<gene>
    <name evidence="7" type="ORF">TUM4630_17990</name>
</gene>
<dbReference type="Pfam" id="PF21337">
    <property type="entry name" value="Peptidase_M17_N_1"/>
    <property type="match status" value="1"/>
</dbReference>
<dbReference type="PRINTS" id="PR00481">
    <property type="entry name" value="LAMNOPPTDASE"/>
</dbReference>
<comment type="similarity">
    <text evidence="1">Belongs to the peptidase M17 family.</text>
</comment>
<name>A0ABQ4PGM4_9GAMM</name>
<dbReference type="CDD" id="cd00433">
    <property type="entry name" value="Peptidase_M17"/>
    <property type="match status" value="1"/>
</dbReference>
<evidence type="ECO:0000256" key="4">
    <source>
        <dbReference type="ARBA" id="ARBA00022801"/>
    </source>
</evidence>
<sequence>MTPLLITGSNGIPLSIIATEDFSQWYEQLPAAQQNWLKTTQFSGKGLSLIPAANGELAQVVYVSDSPDAYWVCGDIVNQLPANQYYLDASEAQCKVAAFSWALGAYKFDRYKKNDKQYPQLVIDNAALVASTLKLVRSVTIVRDLVNTPAADMMPQDLGDTMEALAEEFGGRVTQIIGDALLEQNYPTIHMVGRASDNQPRLIDLTWGDENAPKVTLVGKGVCFDSGGLDLKPGAGMRLMKKDMGGAAHVIGLAHQIMASNLPVRLRVLVPAVENAVSANAFRPGDVITTRKGLTVEIDNTDAEGRLVLCDALADACDEKPDLLIDFATLTGAMRIALGTELPGFFSNDDEVAAGITAAGLKVEDPVWRMPLHKAYFDLTGSDIADLANCGKTPFGGAITAALYLEAFVDDKVSWSHFDIMAWNNRTLPGRPIGGEAFGIRAVFEYLAQRFAK</sequence>
<evidence type="ECO:0000256" key="3">
    <source>
        <dbReference type="ARBA" id="ARBA00022670"/>
    </source>
</evidence>
<evidence type="ECO:0000313" key="8">
    <source>
        <dbReference type="Proteomes" id="UP000761574"/>
    </source>
</evidence>
<keyword evidence="5" id="KW-0464">Manganese</keyword>
<dbReference type="Proteomes" id="UP000761574">
    <property type="component" value="Unassembled WGS sequence"/>
</dbReference>
<dbReference type="PANTHER" id="PTHR11963:SF20">
    <property type="entry name" value="PEPTIDASE B"/>
    <property type="match status" value="1"/>
</dbReference>
<evidence type="ECO:0000313" key="7">
    <source>
        <dbReference type="EMBL" id="GIU46720.1"/>
    </source>
</evidence>
<evidence type="ECO:0000256" key="5">
    <source>
        <dbReference type="ARBA" id="ARBA00023211"/>
    </source>
</evidence>
<dbReference type="Gene3D" id="3.40.630.10">
    <property type="entry name" value="Zn peptidases"/>
    <property type="match status" value="1"/>
</dbReference>
<dbReference type="InterPro" id="IPR000819">
    <property type="entry name" value="Peptidase_M17_C"/>
</dbReference>
<dbReference type="SUPFAM" id="SSF53187">
    <property type="entry name" value="Zn-dependent exopeptidases"/>
    <property type="match status" value="1"/>
</dbReference>
<dbReference type="InterPro" id="IPR011356">
    <property type="entry name" value="Leucine_aapep/pepB"/>
</dbReference>
<keyword evidence="8" id="KW-1185">Reference proteome</keyword>
<proteinExistence type="inferred from homology"/>
<evidence type="ECO:0000256" key="2">
    <source>
        <dbReference type="ARBA" id="ARBA00022438"/>
    </source>
</evidence>
<dbReference type="InterPro" id="IPR048816">
    <property type="entry name" value="Peptidase_M17_N_1"/>
</dbReference>
<feature type="domain" description="Cytosol aminopeptidase" evidence="6">
    <location>
        <begin position="300"/>
        <end position="307"/>
    </location>
</feature>
<dbReference type="PROSITE" id="PS00631">
    <property type="entry name" value="CYTOSOL_AP"/>
    <property type="match status" value="1"/>
</dbReference>
<keyword evidence="4" id="KW-0378">Hydrolase</keyword>